<evidence type="ECO:0000259" key="4">
    <source>
        <dbReference type="Pfam" id="PF24606"/>
    </source>
</evidence>
<feature type="domain" description="CEMIP beta-helix" evidence="4">
    <location>
        <begin position="368"/>
        <end position="587"/>
    </location>
</feature>
<evidence type="ECO:0000256" key="1">
    <source>
        <dbReference type="ARBA" id="ARBA00022729"/>
    </source>
</evidence>
<feature type="chain" id="PRO_5032488504" description="CEMIP beta-helix domain-containing protein" evidence="3">
    <location>
        <begin position="23"/>
        <end position="1311"/>
    </location>
</feature>
<accession>A0A858Q793</accession>
<dbReference type="PANTHER" id="PTHR46769:SF2">
    <property type="entry name" value="FIBROCYSTIN-L ISOFORM 2 PRECURSOR-RELATED"/>
    <property type="match status" value="1"/>
</dbReference>
<dbReference type="EMBL" id="CP046565">
    <property type="protein sequence ID" value="QJD29700.1"/>
    <property type="molecule type" value="Genomic_DNA"/>
</dbReference>
<dbReference type="Pfam" id="PF24606">
    <property type="entry name" value="CEMIP_beta-hel"/>
    <property type="match status" value="1"/>
</dbReference>
<dbReference type="InterPro" id="IPR055401">
    <property type="entry name" value="CEMIP_beta-hel_dom"/>
</dbReference>
<dbReference type="PANTHER" id="PTHR46769">
    <property type="entry name" value="POLYCYSTIC KIDNEY AND HEPATIC DISEASE 1 (AUTOSOMAL RECESSIVE)-LIKE 1"/>
    <property type="match status" value="1"/>
</dbReference>
<dbReference type="Proteomes" id="UP000503004">
    <property type="component" value="Chromosome"/>
</dbReference>
<feature type="region of interest" description="Disordered" evidence="2">
    <location>
        <begin position="751"/>
        <end position="770"/>
    </location>
</feature>
<dbReference type="RefSeq" id="WP_169602984.1">
    <property type="nucleotide sequence ID" value="NZ_CP046565.1"/>
</dbReference>
<reference evidence="6" key="1">
    <citation type="submission" date="2019-12" db="EMBL/GenBank/DDBJ databases">
        <authorList>
            <person name="Awala S.I."/>
            <person name="Rhee S.K."/>
        </authorList>
    </citation>
    <scope>NUCLEOTIDE SEQUENCE [LARGE SCALE GENOMIC DNA]</scope>
    <source>
        <strain evidence="6">IM1</strain>
    </source>
</reference>
<evidence type="ECO:0000313" key="5">
    <source>
        <dbReference type="EMBL" id="QJD29700.1"/>
    </source>
</evidence>
<feature type="signal peptide" evidence="3">
    <location>
        <begin position="1"/>
        <end position="22"/>
    </location>
</feature>
<gene>
    <name evidence="5" type="ORF">GNH96_06780</name>
</gene>
<name>A0A858Q793_9GAMM</name>
<evidence type="ECO:0000313" key="6">
    <source>
        <dbReference type="Proteomes" id="UP000503004"/>
    </source>
</evidence>
<organism evidence="5 6">
    <name type="scientific">Methylococcus geothermalis</name>
    <dbReference type="NCBI Taxonomy" id="2681310"/>
    <lineage>
        <taxon>Bacteria</taxon>
        <taxon>Pseudomonadati</taxon>
        <taxon>Pseudomonadota</taxon>
        <taxon>Gammaproteobacteria</taxon>
        <taxon>Methylococcales</taxon>
        <taxon>Methylococcaceae</taxon>
        <taxon>Methylococcus</taxon>
    </lineage>
</organism>
<proteinExistence type="predicted"/>
<sequence>MTYNRTGILLLGITLFSQLASGSTCQPLPASVTPPASLIVTSCYQSLPGETYTYENVNILSGGQIIFVDGPGDTYFKAKSILIEQGGAMLAGSYSTPFGSKGGHLHIQLYGNPLDLPIACKSSGGCYPAEAVGKGCLHRKGFVKTDPCQATITPKQYNSYFEGYEDLYSYGGYFGRKVLAVSYGGSLKLFGAKGVEKNKRVDNDPSPKKVRSCNIPRPADQSNIDKWAAETGISWVRLNADVQEGRTELVLDRDVNWSPNDLIVIGTTDWHVGHSELSTIRSVNANQISLSTPLKYNHNGKPYTVPPSSKLTSPNNNAQLEVEMRAAVGLLSRSITIESLGSTSTDAFPAANECGLPQQILTPNPSCYFGAHLIVRQGFADFQIQGVEFLHMGQGGAIGTYPVHFHLVKDASYTNTFVRDSSIWDSNTRFITIHGSHGIELSRNVGYLSMGHAYYLEDGSEINNVLCQNLGITARAAFMDYFNGTASDSPEHRYIPPILNAMNDGSVQGSDAAYPTMFWMMNTYNEFVGNQAVGVQGFGVCYWPLSSSVSGPSMRLHWASGSNSDADYANYNVQGARQAPLKRFRGNGCTTAPYAFMSERQSLTPNTTLISKPLSDASANLGQPLVVLQNTDEATQQASKPQVASNFYPTFHPTKGNPNPNCSSQPTGTNVNNASCAASIIDRLTTSFNWAQTNFGSIWLRPWSWVVINSAITDQLFGGLGFVSGGSWNQTLPQQLAIVKNSIFVGSVNPSDQNSGQHGPTILASSPPSSNPFMNSECTSSGGYCFLPSDGTGVYMGGINPKRMITIYDGPFFSDTNVFTRIQDETIDIPSEYIYDSTNQIASSENGSNVLSYTVANAAIGWKQTNGFYYPPVFAFKNTSFDMDSIRHNVLDENILYSSGTAAPGQSVTYTVTDMGATSIDATTILNDLDGSLNGLIPSFNSPFPKKSANKTSGLSNNPFYDVPISVGQCNSIGTQTVPHEFVSTIISRLSQINSSSWETDGNWGAGEPAVAVYRQLITNSTGDFCWSKQKVCLPGETDCCRRGTFFVGTQTGSAPGLTMNNGTYYIDTVLPSSYQTQPNIGQLVNFAADNTYAVFNLYGNTRTTVTYQIYVGTDFSIADNFRWVLANPHVNEGGNGIQINDLNGTPTASSAVGLDENGILTVVLSHEGYRNYAKINSSEPCYPANLCSAKENNTMGSQKTSCVVSKKFKEVGLQDDINSICNYWVTRTSREGADGVFLSDCPQGGCLGFRFTLPSDFEPPSTPDGILNFVLPGKYASCYKREKPWTIGLLQVPSSNATCPVPTSENFCGE</sequence>
<dbReference type="KEGG" id="metu:GNH96_06780"/>
<keyword evidence="6" id="KW-1185">Reference proteome</keyword>
<keyword evidence="1 3" id="KW-0732">Signal</keyword>
<evidence type="ECO:0000256" key="3">
    <source>
        <dbReference type="SAM" id="SignalP"/>
    </source>
</evidence>
<dbReference type="InterPro" id="IPR052387">
    <property type="entry name" value="Fibrocystin"/>
</dbReference>
<protein>
    <recommendedName>
        <fullName evidence="4">CEMIP beta-helix domain-containing protein</fullName>
    </recommendedName>
</protein>
<evidence type="ECO:0000256" key="2">
    <source>
        <dbReference type="SAM" id="MobiDB-lite"/>
    </source>
</evidence>